<dbReference type="AlphaFoldDB" id="A0AAF0UPW5"/>
<dbReference type="EMBL" id="CP133621">
    <property type="protein sequence ID" value="WMV50299.1"/>
    <property type="molecule type" value="Genomic_DNA"/>
</dbReference>
<evidence type="ECO:0000313" key="1">
    <source>
        <dbReference type="EMBL" id="WMV50299.1"/>
    </source>
</evidence>
<organism evidence="2 3">
    <name type="scientific">Solanum verrucosum</name>
    <dbReference type="NCBI Taxonomy" id="315347"/>
    <lineage>
        <taxon>Eukaryota</taxon>
        <taxon>Viridiplantae</taxon>
        <taxon>Streptophyta</taxon>
        <taxon>Embryophyta</taxon>
        <taxon>Tracheophyta</taxon>
        <taxon>Spermatophyta</taxon>
        <taxon>Magnoliopsida</taxon>
        <taxon>eudicotyledons</taxon>
        <taxon>Gunneridae</taxon>
        <taxon>Pentapetalae</taxon>
        <taxon>asterids</taxon>
        <taxon>lamiids</taxon>
        <taxon>Solanales</taxon>
        <taxon>Solanaceae</taxon>
        <taxon>Solanoideae</taxon>
        <taxon>Solaneae</taxon>
        <taxon>Solanum</taxon>
    </lineage>
</organism>
<reference evidence="2" key="1">
    <citation type="submission" date="2023-08" db="EMBL/GenBank/DDBJ databases">
        <title>A de novo genome assembly of Solanum verrucosum Schlechtendal, a Mexican diploid species geographically isolated from the other diploid A-genome species in potato relatives.</title>
        <authorList>
            <person name="Hosaka K."/>
        </authorList>
    </citation>
    <scope>NUCLEOTIDE SEQUENCE</scope>
    <source>
        <tissue evidence="2">Young leaves</tissue>
    </source>
</reference>
<evidence type="ECO:0000313" key="3">
    <source>
        <dbReference type="Proteomes" id="UP001234989"/>
    </source>
</evidence>
<keyword evidence="3" id="KW-1185">Reference proteome</keyword>
<dbReference type="Proteomes" id="UP001234989">
    <property type="component" value="Chromosome 10"/>
</dbReference>
<name>A0AAF0UPW5_SOLVR</name>
<evidence type="ECO:0000313" key="2">
    <source>
        <dbReference type="EMBL" id="WMV50317.1"/>
    </source>
</evidence>
<gene>
    <name evidence="1" type="ORF">MTR67_043684</name>
    <name evidence="2" type="ORF">MTR67_043702</name>
</gene>
<accession>A0AAF0UPW5</accession>
<dbReference type="EMBL" id="CP133621">
    <property type="protein sequence ID" value="WMV50317.1"/>
    <property type="molecule type" value="Genomic_DNA"/>
</dbReference>
<proteinExistence type="predicted"/>
<protein>
    <submittedName>
        <fullName evidence="2">Uncharacterized protein</fullName>
    </submittedName>
</protein>
<sequence length="36" mass="4214">MRGDGRRKSHWCAMVKVKVMNTKMCTPLYLTIKCNL</sequence>